<comment type="caution">
    <text evidence="1">The sequence shown here is derived from an EMBL/GenBank/DDBJ whole genome shotgun (WGS) entry which is preliminary data.</text>
</comment>
<gene>
    <name evidence="1" type="ORF">SPARVUS_LOCUS13940855</name>
</gene>
<feature type="non-terminal residue" evidence="1">
    <location>
        <position position="75"/>
    </location>
</feature>
<name>A0ABN9GF04_9NEOB</name>
<organism evidence="1 2">
    <name type="scientific">Staurois parvus</name>
    <dbReference type="NCBI Taxonomy" id="386267"/>
    <lineage>
        <taxon>Eukaryota</taxon>
        <taxon>Metazoa</taxon>
        <taxon>Chordata</taxon>
        <taxon>Craniata</taxon>
        <taxon>Vertebrata</taxon>
        <taxon>Euteleostomi</taxon>
        <taxon>Amphibia</taxon>
        <taxon>Batrachia</taxon>
        <taxon>Anura</taxon>
        <taxon>Neobatrachia</taxon>
        <taxon>Ranoidea</taxon>
        <taxon>Ranidae</taxon>
        <taxon>Staurois</taxon>
    </lineage>
</organism>
<evidence type="ECO:0000313" key="1">
    <source>
        <dbReference type="EMBL" id="CAI9607397.1"/>
    </source>
</evidence>
<accession>A0ABN9GF04</accession>
<proteinExistence type="predicted"/>
<sequence>MTYHYTGPLPVSCDRYDQSQQITSIVYNGWLPVMPSIVYNYAVNCDWSRQSHDRDRANHSSSVSCDQLCPITANH</sequence>
<protein>
    <submittedName>
        <fullName evidence="1">Uncharacterized protein</fullName>
    </submittedName>
</protein>
<evidence type="ECO:0000313" key="2">
    <source>
        <dbReference type="Proteomes" id="UP001162483"/>
    </source>
</evidence>
<keyword evidence="2" id="KW-1185">Reference proteome</keyword>
<reference evidence="1" key="1">
    <citation type="submission" date="2023-05" db="EMBL/GenBank/DDBJ databases">
        <authorList>
            <person name="Stuckert A."/>
        </authorList>
    </citation>
    <scope>NUCLEOTIDE SEQUENCE</scope>
</reference>
<dbReference type="Proteomes" id="UP001162483">
    <property type="component" value="Unassembled WGS sequence"/>
</dbReference>
<dbReference type="EMBL" id="CATNWA010018443">
    <property type="protein sequence ID" value="CAI9607397.1"/>
    <property type="molecule type" value="Genomic_DNA"/>
</dbReference>